<dbReference type="SMART" id="SM00409">
    <property type="entry name" value="IG"/>
    <property type="match status" value="5"/>
</dbReference>
<feature type="non-terminal residue" evidence="4">
    <location>
        <position position="1"/>
    </location>
</feature>
<evidence type="ECO:0000256" key="2">
    <source>
        <dbReference type="ARBA" id="ARBA00023180"/>
    </source>
</evidence>
<dbReference type="SUPFAM" id="SSF48726">
    <property type="entry name" value="Immunoglobulin"/>
    <property type="match status" value="8"/>
</dbReference>
<dbReference type="InterPro" id="IPR036179">
    <property type="entry name" value="Ig-like_dom_sf"/>
</dbReference>
<dbReference type="SMART" id="SM00408">
    <property type="entry name" value="IGc2"/>
    <property type="match status" value="5"/>
</dbReference>
<dbReference type="InterPro" id="IPR003599">
    <property type="entry name" value="Ig_sub"/>
</dbReference>
<protein>
    <submittedName>
        <fullName evidence="4">SHPS1 phosphatase</fullName>
    </submittedName>
</protein>
<feature type="non-terminal residue" evidence="4">
    <location>
        <position position="801"/>
    </location>
</feature>
<feature type="domain" description="Ig-like" evidence="3">
    <location>
        <begin position="672"/>
        <end position="781"/>
    </location>
</feature>
<feature type="domain" description="Ig-like" evidence="3">
    <location>
        <begin position="42"/>
        <end position="146"/>
    </location>
</feature>
<dbReference type="Gene3D" id="2.60.40.10">
    <property type="entry name" value="Immunoglobulins"/>
    <property type="match status" value="8"/>
</dbReference>
<dbReference type="EMBL" id="JAATIS010003638">
    <property type="protein sequence ID" value="KAG2464051.1"/>
    <property type="molecule type" value="Genomic_DNA"/>
</dbReference>
<sequence length="801" mass="89873">MENMTVNYSITIRDLRVSDTGEYYCEKYKRGDNESKVYASGPGVTLTVRDVSFSFWQVKQFPDSLAAQKDSEVILNCFVTGDTTPSKVKWLRQDIVNKTHVFSRRPEAHESNDPRMGWALKYHTINYALRITNITFTDIGTYYCVAYGRGDGKLHSISGKGTFLSVKGKTGTITGPARRVKAGDVVQFICEVNDVDDFKFTWLKNGKAISQEHFDSTRNGSLHTSHLSLQTERDDIRSVIQCGKESCENESLSAAFNLSSVLTEIFVTQRLVTQWPNSQEAMEGAEVTLHCNVTGNYNNMKWSLWDDPSEIHVLSTRPKDKKKNNPRVNWLQQNPKDDFSIRITNVTVKDSGVYYCVAHGTLLTWSGNGTLLKVKGKGITITGPPGRVKVGDIMNLACMVHGFDTVTFEWLKNSEAIPQTHSTTIRNGTEHVSRLSLRTEKEDIRSVIQCVTFGNEGRKLSAMFNLSSIMTVMPQLKIEKSPDITDNSLGKYSCRVDGFFPEGIQVSWTIGNHTVSSCCEKTQNHLDGTFSKVCSIQIALRKLFSGSVLQCNADVSVSKLRIIQYPRNMEVLKGDSITLLCFMPEEQHVQFVRWYRSEGETKRYIYSDKPSGTEQNHPRVTWVDKNKTINFSIRITNVTNDETGTYYCVNEGEELDTGTQSGNGTFLNVRGLTILQTAKPLKIQEGEAVTLNCFLSNTFFTGPLKWHKVDGKQRELLISEDTTEKKTSASQVSWAEHINQRDKSIRITNATINDTGVYYCEKYRSTGELIAAGSGSQLNVSGGYGGVSYIYIVVHVSDMNL</sequence>
<keyword evidence="2" id="KW-0325">Glycoprotein</keyword>
<dbReference type="InterPro" id="IPR013106">
    <property type="entry name" value="Ig_V-set"/>
</dbReference>
<evidence type="ECO:0000313" key="5">
    <source>
        <dbReference type="Proteomes" id="UP000886611"/>
    </source>
</evidence>
<accession>A0A8X8BQG3</accession>
<evidence type="ECO:0000313" key="4">
    <source>
        <dbReference type="EMBL" id="KAG2464051.1"/>
    </source>
</evidence>
<name>A0A8X8BQG3_POLSE</name>
<evidence type="ECO:0000256" key="1">
    <source>
        <dbReference type="ARBA" id="ARBA00023157"/>
    </source>
</evidence>
<dbReference type="Pfam" id="PF07654">
    <property type="entry name" value="C1-set"/>
    <property type="match status" value="1"/>
</dbReference>
<feature type="domain" description="Ig-like" evidence="3">
    <location>
        <begin position="263"/>
        <end position="358"/>
    </location>
</feature>
<comment type="caution">
    <text evidence="4">The sequence shown here is derived from an EMBL/GenBank/DDBJ whole genome shotgun (WGS) entry which is preliminary data.</text>
</comment>
<dbReference type="PANTHER" id="PTHR19971">
    <property type="entry name" value="SIGNAL-REGULATORY PROTEIN BETA"/>
    <property type="match status" value="1"/>
</dbReference>
<keyword evidence="1" id="KW-1015">Disulfide bond</keyword>
<dbReference type="InterPro" id="IPR007110">
    <property type="entry name" value="Ig-like_dom"/>
</dbReference>
<dbReference type="AlphaFoldDB" id="A0A8X8BQG3"/>
<dbReference type="InterPro" id="IPR051755">
    <property type="entry name" value="Ig-like_CS_Receptor"/>
</dbReference>
<proteinExistence type="predicted"/>
<dbReference type="Proteomes" id="UP000886611">
    <property type="component" value="Unassembled WGS sequence"/>
</dbReference>
<evidence type="ECO:0000259" key="3">
    <source>
        <dbReference type="PROSITE" id="PS50835"/>
    </source>
</evidence>
<dbReference type="InterPro" id="IPR003598">
    <property type="entry name" value="Ig_sub2"/>
</dbReference>
<dbReference type="InterPro" id="IPR003597">
    <property type="entry name" value="Ig_C1-set"/>
</dbReference>
<dbReference type="CDD" id="cd00099">
    <property type="entry name" value="IgV"/>
    <property type="match status" value="2"/>
</dbReference>
<dbReference type="PROSITE" id="PS50835">
    <property type="entry name" value="IG_LIKE"/>
    <property type="match status" value="6"/>
</dbReference>
<feature type="domain" description="Ig-like" evidence="3">
    <location>
        <begin position="377"/>
        <end position="507"/>
    </location>
</feature>
<dbReference type="Pfam" id="PF07686">
    <property type="entry name" value="V-set"/>
    <property type="match status" value="3"/>
</dbReference>
<dbReference type="InterPro" id="IPR013783">
    <property type="entry name" value="Ig-like_fold"/>
</dbReference>
<dbReference type="Pfam" id="PF13927">
    <property type="entry name" value="Ig_3"/>
    <property type="match status" value="1"/>
</dbReference>
<keyword evidence="5" id="KW-1185">Reference proteome</keyword>
<feature type="domain" description="Ig-like" evidence="3">
    <location>
        <begin position="560"/>
        <end position="648"/>
    </location>
</feature>
<organism evidence="4 5">
    <name type="scientific">Polypterus senegalus</name>
    <name type="common">Senegal bichir</name>
    <dbReference type="NCBI Taxonomy" id="55291"/>
    <lineage>
        <taxon>Eukaryota</taxon>
        <taxon>Metazoa</taxon>
        <taxon>Chordata</taxon>
        <taxon>Craniata</taxon>
        <taxon>Vertebrata</taxon>
        <taxon>Euteleostomi</taxon>
        <taxon>Actinopterygii</taxon>
        <taxon>Polypteriformes</taxon>
        <taxon>Polypteridae</taxon>
        <taxon>Polypterus</taxon>
    </lineage>
</organism>
<dbReference type="SMART" id="SM00406">
    <property type="entry name" value="IGv"/>
    <property type="match status" value="4"/>
</dbReference>
<feature type="domain" description="Ig-like" evidence="3">
    <location>
        <begin position="183"/>
        <end position="259"/>
    </location>
</feature>
<gene>
    <name evidence="4" type="primary">Sirpa_6</name>
    <name evidence="4" type="ORF">GTO96_0003687</name>
</gene>
<reference evidence="4 5" key="1">
    <citation type="journal article" date="2021" name="Cell">
        <title>Tracing the genetic footprints of vertebrate landing in non-teleost ray-finned fishes.</title>
        <authorList>
            <person name="Bi X."/>
            <person name="Wang K."/>
            <person name="Yang L."/>
            <person name="Pan H."/>
            <person name="Jiang H."/>
            <person name="Wei Q."/>
            <person name="Fang M."/>
            <person name="Yu H."/>
            <person name="Zhu C."/>
            <person name="Cai Y."/>
            <person name="He Y."/>
            <person name="Gan X."/>
            <person name="Zeng H."/>
            <person name="Yu D."/>
            <person name="Zhu Y."/>
            <person name="Jiang H."/>
            <person name="Qiu Q."/>
            <person name="Yang H."/>
            <person name="Zhang Y.E."/>
            <person name="Wang W."/>
            <person name="Zhu M."/>
            <person name="He S."/>
            <person name="Zhang G."/>
        </authorList>
    </citation>
    <scope>NUCLEOTIDE SEQUENCE [LARGE SCALE GENOMIC DNA]</scope>
    <source>
        <strain evidence="4">Bchr_013</strain>
    </source>
</reference>